<dbReference type="InParanoid" id="A0A165V940"/>
<keyword evidence="1" id="KW-0479">Metal-binding</keyword>
<keyword evidence="2 4" id="KW-0863">Zinc-finger</keyword>
<sequence length="289" mass="32367">TLKKENEGLRAEVDKLVEAQDVSIQPKRGKKGGPSAATLQAEIRKLKGEVRSLKSAKDKLRKRVEQLEVKETKREAAELNEDTEDAADDSSYHMRKLLRRFQDLMSETVLDENEECIICMEKLKPEETSSFPCEHLVCNTCLPQIAPGSEVINCPQCRKLCNKSSIEVVYRTASQQWDALMEVAKKWAKMDLRREVSSSEEEAEARFIDDAGSETTENPKDAELESTMSALESTPEPLTSATLPSTPPPSGSNQAPATPLTSYLQSPTADKRKRMQELVEQRKRKKGAQ</sequence>
<feature type="compositionally biased region" description="Polar residues" evidence="6">
    <location>
        <begin position="251"/>
        <end position="268"/>
    </location>
</feature>
<dbReference type="Gene3D" id="3.30.40.10">
    <property type="entry name" value="Zinc/RING finger domain, C3HC4 (zinc finger)"/>
    <property type="match status" value="1"/>
</dbReference>
<reference evidence="8 9" key="1">
    <citation type="journal article" date="2016" name="Mol. Biol. Evol.">
        <title>Comparative Genomics of Early-Diverging Mushroom-Forming Fungi Provides Insights into the Origins of Lignocellulose Decay Capabilities.</title>
        <authorList>
            <person name="Nagy L.G."/>
            <person name="Riley R."/>
            <person name="Tritt A."/>
            <person name="Adam C."/>
            <person name="Daum C."/>
            <person name="Floudas D."/>
            <person name="Sun H."/>
            <person name="Yadav J.S."/>
            <person name="Pangilinan J."/>
            <person name="Larsson K.H."/>
            <person name="Matsuura K."/>
            <person name="Barry K."/>
            <person name="Labutti K."/>
            <person name="Kuo R."/>
            <person name="Ohm R.A."/>
            <person name="Bhattacharya S.S."/>
            <person name="Shirouzu T."/>
            <person name="Yoshinaga Y."/>
            <person name="Martin F.M."/>
            <person name="Grigoriev I.V."/>
            <person name="Hibbett D.S."/>
        </authorList>
    </citation>
    <scope>NUCLEOTIDE SEQUENCE [LARGE SCALE GENOMIC DNA]</scope>
    <source>
        <strain evidence="8 9">HHB14362 ss-1</strain>
    </source>
</reference>
<evidence type="ECO:0000313" key="9">
    <source>
        <dbReference type="Proteomes" id="UP000076761"/>
    </source>
</evidence>
<proteinExistence type="predicted"/>
<dbReference type="Pfam" id="PF13920">
    <property type="entry name" value="zf-C3HC4_3"/>
    <property type="match status" value="1"/>
</dbReference>
<dbReference type="SUPFAM" id="SSF57850">
    <property type="entry name" value="RING/U-box"/>
    <property type="match status" value="1"/>
</dbReference>
<dbReference type="SMART" id="SM00184">
    <property type="entry name" value="RING"/>
    <property type="match status" value="1"/>
</dbReference>
<dbReference type="OrthoDB" id="1923159at2759"/>
<dbReference type="EMBL" id="KV425554">
    <property type="protein sequence ID" value="KZT29350.1"/>
    <property type="molecule type" value="Genomic_DNA"/>
</dbReference>
<dbReference type="AlphaFoldDB" id="A0A165V940"/>
<evidence type="ECO:0000256" key="4">
    <source>
        <dbReference type="PROSITE-ProRule" id="PRU00175"/>
    </source>
</evidence>
<dbReference type="InterPro" id="IPR001841">
    <property type="entry name" value="Znf_RING"/>
</dbReference>
<evidence type="ECO:0000256" key="6">
    <source>
        <dbReference type="SAM" id="MobiDB-lite"/>
    </source>
</evidence>
<evidence type="ECO:0000259" key="7">
    <source>
        <dbReference type="PROSITE" id="PS50089"/>
    </source>
</evidence>
<dbReference type="STRING" id="1314782.A0A165V940"/>
<gene>
    <name evidence="8" type="ORF">NEOLEDRAFT_1214906</name>
</gene>
<evidence type="ECO:0000256" key="1">
    <source>
        <dbReference type="ARBA" id="ARBA00022723"/>
    </source>
</evidence>
<dbReference type="InterPro" id="IPR017907">
    <property type="entry name" value="Znf_RING_CS"/>
</dbReference>
<feature type="non-terminal residue" evidence="8">
    <location>
        <position position="1"/>
    </location>
</feature>
<protein>
    <recommendedName>
        <fullName evidence="7">RING-type domain-containing protein</fullName>
    </recommendedName>
</protein>
<feature type="region of interest" description="Disordered" evidence="6">
    <location>
        <begin position="193"/>
        <end position="289"/>
    </location>
</feature>
<evidence type="ECO:0000256" key="2">
    <source>
        <dbReference type="ARBA" id="ARBA00022771"/>
    </source>
</evidence>
<feature type="domain" description="RING-type" evidence="7">
    <location>
        <begin position="116"/>
        <end position="158"/>
    </location>
</feature>
<evidence type="ECO:0000256" key="3">
    <source>
        <dbReference type="ARBA" id="ARBA00022833"/>
    </source>
</evidence>
<accession>A0A165V940</accession>
<dbReference type="PROSITE" id="PS50089">
    <property type="entry name" value="ZF_RING_2"/>
    <property type="match status" value="1"/>
</dbReference>
<feature type="coiled-coil region" evidence="5">
    <location>
        <begin position="36"/>
        <end position="89"/>
    </location>
</feature>
<keyword evidence="3" id="KW-0862">Zinc</keyword>
<dbReference type="InterPro" id="IPR013083">
    <property type="entry name" value="Znf_RING/FYVE/PHD"/>
</dbReference>
<keyword evidence="5" id="KW-0175">Coiled coil</keyword>
<dbReference type="Proteomes" id="UP000076761">
    <property type="component" value="Unassembled WGS sequence"/>
</dbReference>
<evidence type="ECO:0000313" key="8">
    <source>
        <dbReference type="EMBL" id="KZT29350.1"/>
    </source>
</evidence>
<feature type="compositionally biased region" description="Low complexity" evidence="6">
    <location>
        <begin position="233"/>
        <end position="244"/>
    </location>
</feature>
<name>A0A165V940_9AGAM</name>
<keyword evidence="9" id="KW-1185">Reference proteome</keyword>
<dbReference type="GO" id="GO:0008270">
    <property type="term" value="F:zinc ion binding"/>
    <property type="evidence" value="ECO:0007669"/>
    <property type="project" value="UniProtKB-KW"/>
</dbReference>
<organism evidence="8 9">
    <name type="scientific">Neolentinus lepideus HHB14362 ss-1</name>
    <dbReference type="NCBI Taxonomy" id="1314782"/>
    <lineage>
        <taxon>Eukaryota</taxon>
        <taxon>Fungi</taxon>
        <taxon>Dikarya</taxon>
        <taxon>Basidiomycota</taxon>
        <taxon>Agaricomycotina</taxon>
        <taxon>Agaricomycetes</taxon>
        <taxon>Gloeophyllales</taxon>
        <taxon>Gloeophyllaceae</taxon>
        <taxon>Neolentinus</taxon>
    </lineage>
</organism>
<evidence type="ECO:0000256" key="5">
    <source>
        <dbReference type="SAM" id="Coils"/>
    </source>
</evidence>
<dbReference type="PROSITE" id="PS00518">
    <property type="entry name" value="ZF_RING_1"/>
    <property type="match status" value="1"/>
</dbReference>